<dbReference type="GO" id="GO:0005886">
    <property type="term" value="C:plasma membrane"/>
    <property type="evidence" value="ECO:0007669"/>
    <property type="project" value="UniProtKB-SubCell"/>
</dbReference>
<dbReference type="Gene3D" id="1.10.3470.10">
    <property type="entry name" value="ABC transporter involved in vitamin B12 uptake, BtuC"/>
    <property type="match status" value="1"/>
</dbReference>
<feature type="transmembrane region" description="Helical" evidence="8">
    <location>
        <begin position="203"/>
        <end position="221"/>
    </location>
</feature>
<dbReference type="KEGG" id="kpul:GXN76_14240"/>
<evidence type="ECO:0000256" key="7">
    <source>
        <dbReference type="ARBA" id="ARBA00023136"/>
    </source>
</evidence>
<dbReference type="Pfam" id="PF01032">
    <property type="entry name" value="FecCD"/>
    <property type="match status" value="1"/>
</dbReference>
<dbReference type="GO" id="GO:0022857">
    <property type="term" value="F:transmembrane transporter activity"/>
    <property type="evidence" value="ECO:0007669"/>
    <property type="project" value="InterPro"/>
</dbReference>
<evidence type="ECO:0000256" key="2">
    <source>
        <dbReference type="ARBA" id="ARBA00007935"/>
    </source>
</evidence>
<evidence type="ECO:0000313" key="9">
    <source>
        <dbReference type="EMBL" id="QKG85497.1"/>
    </source>
</evidence>
<dbReference type="PANTHER" id="PTHR30472:SF24">
    <property type="entry name" value="FERRIC ENTEROBACTIN TRANSPORT SYSTEM PERMEASE PROTEIN FEPG"/>
    <property type="match status" value="1"/>
</dbReference>
<feature type="transmembrane region" description="Helical" evidence="8">
    <location>
        <begin position="241"/>
        <end position="268"/>
    </location>
</feature>
<dbReference type="InterPro" id="IPR037294">
    <property type="entry name" value="ABC_BtuC-like"/>
</dbReference>
<proteinExistence type="inferred from homology"/>
<evidence type="ECO:0000256" key="4">
    <source>
        <dbReference type="ARBA" id="ARBA00022475"/>
    </source>
</evidence>
<feature type="transmembrane region" description="Helical" evidence="8">
    <location>
        <begin position="280"/>
        <end position="300"/>
    </location>
</feature>
<evidence type="ECO:0000256" key="1">
    <source>
        <dbReference type="ARBA" id="ARBA00004651"/>
    </source>
</evidence>
<sequence>MRTAQRKKRRIQRPAGMGLGLTVLLLFLLCLHLGTGEYPLSVPDVVKSLWGVGEEGESFVLYQLRLPRALAALLAGMSLGVAGAVVQGLTRNPLASPGVLGLNAGAAAAVVAVIVLFPDWSPAIRPVVGFFGGWIAVGIVYMAGWRQGTSALRMILVGLGVAALAQAGVTFLLTMGKVQAVTQASIWMAGSVYGVRWEQVIPLIVWFLVLFPCAWTGARHLDVLHLGDEMATGLGMRLEPIRLLLLAVGVGLAGAAVSTAGTVGFIGLMAPHIARRLIGVPHGGLIPVAAGVGGVVALGADWAGRTLFAPLEIPMGVVTAVIGAPYFFWLLFRKVS</sequence>
<evidence type="ECO:0000256" key="6">
    <source>
        <dbReference type="ARBA" id="ARBA00022989"/>
    </source>
</evidence>
<name>A0A7D4CX08_9BACL</name>
<keyword evidence="6 8" id="KW-1133">Transmembrane helix</keyword>
<reference evidence="9 10" key="1">
    <citation type="submission" date="2020-01" db="EMBL/GenBank/DDBJ databases">
        <authorList>
            <person name="Gulvik C.A."/>
            <person name="Batra D.G."/>
        </authorList>
    </citation>
    <scope>NUCLEOTIDE SEQUENCE [LARGE SCALE GENOMIC DNA]</scope>
    <source>
        <strain evidence="9 10">W9323</strain>
    </source>
</reference>
<keyword evidence="7 8" id="KW-0472">Membrane</keyword>
<feature type="transmembrane region" description="Helical" evidence="8">
    <location>
        <begin position="180"/>
        <end position="196"/>
    </location>
</feature>
<keyword evidence="4" id="KW-1003">Cell membrane</keyword>
<dbReference type="FunFam" id="1.10.3470.10:FF:000001">
    <property type="entry name" value="Vitamin B12 ABC transporter permease BtuC"/>
    <property type="match status" value="1"/>
</dbReference>
<dbReference type="CDD" id="cd06550">
    <property type="entry name" value="TM_ABC_iron-siderophores_like"/>
    <property type="match status" value="1"/>
</dbReference>
<dbReference type="SUPFAM" id="SSF81345">
    <property type="entry name" value="ABC transporter involved in vitamin B12 uptake, BtuC"/>
    <property type="match status" value="1"/>
</dbReference>
<comment type="similarity">
    <text evidence="2">Belongs to the binding-protein-dependent transport system permease family. FecCD subfamily.</text>
</comment>
<evidence type="ECO:0000256" key="3">
    <source>
        <dbReference type="ARBA" id="ARBA00022448"/>
    </source>
</evidence>
<dbReference type="Proteomes" id="UP000503088">
    <property type="component" value="Chromosome"/>
</dbReference>
<feature type="transmembrane region" description="Helical" evidence="8">
    <location>
        <begin position="98"/>
        <end position="117"/>
    </location>
</feature>
<evidence type="ECO:0000256" key="5">
    <source>
        <dbReference type="ARBA" id="ARBA00022692"/>
    </source>
</evidence>
<evidence type="ECO:0000313" key="10">
    <source>
        <dbReference type="Proteomes" id="UP000503088"/>
    </source>
</evidence>
<organism evidence="9 10">
    <name type="scientific">Kroppenstedtia pulmonis</name>
    <dbReference type="NCBI Taxonomy" id="1380685"/>
    <lineage>
        <taxon>Bacteria</taxon>
        <taxon>Bacillati</taxon>
        <taxon>Bacillota</taxon>
        <taxon>Bacilli</taxon>
        <taxon>Bacillales</taxon>
        <taxon>Thermoactinomycetaceae</taxon>
        <taxon>Kroppenstedtia</taxon>
    </lineage>
</organism>
<protein>
    <submittedName>
        <fullName evidence="9">Iron ABC transporter permease</fullName>
    </submittedName>
</protein>
<dbReference type="EMBL" id="CP048104">
    <property type="protein sequence ID" value="QKG85497.1"/>
    <property type="molecule type" value="Genomic_DNA"/>
</dbReference>
<feature type="transmembrane region" description="Helical" evidence="8">
    <location>
        <begin position="123"/>
        <end position="143"/>
    </location>
</feature>
<feature type="transmembrane region" description="Helical" evidence="8">
    <location>
        <begin position="69"/>
        <end position="86"/>
    </location>
</feature>
<feature type="transmembrane region" description="Helical" evidence="8">
    <location>
        <begin position="312"/>
        <end position="332"/>
    </location>
</feature>
<dbReference type="InterPro" id="IPR000522">
    <property type="entry name" value="ABC_transptr_permease_BtuC"/>
</dbReference>
<evidence type="ECO:0000256" key="8">
    <source>
        <dbReference type="SAM" id="Phobius"/>
    </source>
</evidence>
<keyword evidence="10" id="KW-1185">Reference proteome</keyword>
<keyword evidence="5 8" id="KW-0812">Transmembrane</keyword>
<feature type="transmembrane region" description="Helical" evidence="8">
    <location>
        <begin position="155"/>
        <end position="174"/>
    </location>
</feature>
<dbReference type="AlphaFoldDB" id="A0A7D4CX08"/>
<keyword evidence="3" id="KW-0813">Transport</keyword>
<dbReference type="RefSeq" id="WP_173224200.1">
    <property type="nucleotide sequence ID" value="NZ_CP048104.1"/>
</dbReference>
<accession>A0A7D4CX08</accession>
<gene>
    <name evidence="9" type="ORF">GXN76_14240</name>
</gene>
<dbReference type="GO" id="GO:0033214">
    <property type="term" value="P:siderophore-iron import into cell"/>
    <property type="evidence" value="ECO:0007669"/>
    <property type="project" value="TreeGrafter"/>
</dbReference>
<comment type="subcellular location">
    <subcellularLocation>
        <location evidence="1">Cell membrane</location>
        <topology evidence="1">Multi-pass membrane protein</topology>
    </subcellularLocation>
</comment>
<dbReference type="PANTHER" id="PTHR30472">
    <property type="entry name" value="FERRIC ENTEROBACTIN TRANSPORT SYSTEM PERMEASE PROTEIN"/>
    <property type="match status" value="1"/>
</dbReference>